<gene>
    <name evidence="1" type="ORF">J3U87_04490</name>
</gene>
<sequence length="902" mass="102750">MRETFFIVTSPGYMATKWLAWSLNAHPEIYCNHSAGSDALERDYSPAELEALAREKFQDRDKRPLEDFFDELARRAGEARARGNVHRYNLTALQRNLAHWARPRPFTCLNLVRHPVSWVASGTAQLSLLYRVSPVIRGRLRRHFGDYRTRYLSLGTTPFPNPEELAFCYLCHRLLHLARESRFKGAIHRRMESLTTDPEAFGEVVTLLTGLRIDPGGSYLRKVFDRGPIHRHRQDDAQPPLDTYRAWSPWRQRIFSHWAAESRIFEHYAEHPYSRLPAPEPPPARSLARIRSKPEVPPAAGGPCPAATIRQAYRTGFDPVASRPVALNRFLEKPLRQVMARLHRELERAGLGEHLGTFPGLYLSAGLAGGAPPTLARAFFGPEKPDQWRAALCHPLMQDRSPALVCHHPSTRKFVVLNLKGAGVRSLDDTFVTRAERCPEYRETLESGRHKPFDVLIGHSETESVSHQLIGGALLLPTLIQVRNALGWHRLLFQLDDRAAATCIPVRVTQVAQVTVRSRRAGSVERRTLPTWDFLTNPAYMARGQLEQVLRNIGRWSYLCHPSGPFVVRRFRRSLDAQTLGETRHDGLRRRIGTMYLHAKGPVVYEHATRGKLRVGHVWKLVSDDDLIRREAGTSGIRTLIDITMAEFYVANGRDFATAGDLVGDLSRRSARFAYLRALYRANEERAHELMVHVGREAGRTLGALHGVGGHCMGRRLKVRDRRGRPVFDEEGLDLRIGAPGGGSTSKRNMTVCGEWVDTTHVFNPLFENVAMLSRFANRLGDRFCRWTANRHVSMFQQADLELAEESVSLFHALLTGEPESLPPELEEIDRLRERRKRREDLLRNRADGATIDGVLDLERSIQRLRQRQKDIVPSETLTRFRAAYEEYYGRATAWCAQHRRS</sequence>
<organism evidence="1 2">
    <name type="scientific">Sulfidibacter corallicola</name>
    <dbReference type="NCBI Taxonomy" id="2818388"/>
    <lineage>
        <taxon>Bacteria</taxon>
        <taxon>Pseudomonadati</taxon>
        <taxon>Acidobacteriota</taxon>
        <taxon>Holophagae</taxon>
        <taxon>Acanthopleuribacterales</taxon>
        <taxon>Acanthopleuribacteraceae</taxon>
        <taxon>Sulfidibacter</taxon>
    </lineage>
</organism>
<dbReference type="KEGG" id="scor:J3U87_04490"/>
<dbReference type="RefSeq" id="WP_237381834.1">
    <property type="nucleotide sequence ID" value="NZ_CP071793.1"/>
</dbReference>
<accession>A0A8A4TRQ8</accession>
<dbReference type="EMBL" id="CP071793">
    <property type="protein sequence ID" value="QTD51708.1"/>
    <property type="molecule type" value="Genomic_DNA"/>
</dbReference>
<reference evidence="1" key="1">
    <citation type="submission" date="2021-03" db="EMBL/GenBank/DDBJ databases">
        <title>Acanthopleuribacteraceae sp. M133.</title>
        <authorList>
            <person name="Wang G."/>
        </authorList>
    </citation>
    <scope>NUCLEOTIDE SEQUENCE</scope>
    <source>
        <strain evidence="1">M133</strain>
    </source>
</reference>
<dbReference type="AlphaFoldDB" id="A0A8A4TRQ8"/>
<proteinExistence type="predicted"/>
<evidence type="ECO:0000313" key="2">
    <source>
        <dbReference type="Proteomes" id="UP000663929"/>
    </source>
</evidence>
<name>A0A8A4TRQ8_SULCO</name>
<protein>
    <submittedName>
        <fullName evidence="1">Uncharacterized protein</fullName>
    </submittedName>
</protein>
<keyword evidence="2" id="KW-1185">Reference proteome</keyword>
<evidence type="ECO:0000313" key="1">
    <source>
        <dbReference type="EMBL" id="QTD51708.1"/>
    </source>
</evidence>
<dbReference type="Proteomes" id="UP000663929">
    <property type="component" value="Chromosome"/>
</dbReference>